<proteinExistence type="predicted"/>
<dbReference type="HOGENOM" id="CLU_394088_0_0_4"/>
<name>A0A0D6EVV6_9PROT</name>
<protein>
    <recommendedName>
        <fullName evidence="1">DUF2779 domain-containing protein</fullName>
    </recommendedName>
</protein>
<dbReference type="Proteomes" id="UP000064007">
    <property type="component" value="Chromosome 1"/>
</dbReference>
<organism evidence="2 3">
    <name type="scientific">Candidatus Methylopumilus planktonicus</name>
    <dbReference type="NCBI Taxonomy" id="1581557"/>
    <lineage>
        <taxon>Bacteria</taxon>
        <taxon>Pseudomonadati</taxon>
        <taxon>Pseudomonadota</taxon>
        <taxon>Betaproteobacteria</taxon>
        <taxon>Nitrosomonadales</taxon>
        <taxon>Methylophilaceae</taxon>
        <taxon>Candidatus Methylopumilus</taxon>
    </lineage>
</organism>
<feature type="domain" description="DUF2779" evidence="1">
    <location>
        <begin position="379"/>
        <end position="517"/>
    </location>
</feature>
<reference evidence="3" key="1">
    <citation type="submission" date="2014-12" db="EMBL/GenBank/DDBJ databases">
        <authorList>
            <person name="Salcher M.M."/>
        </authorList>
    </citation>
    <scope>NUCLEOTIDE SEQUENCE [LARGE SCALE GENOMIC DNA]</scope>
    <source>
        <strain evidence="3">MMS-10A-171</strain>
    </source>
</reference>
<evidence type="ECO:0000313" key="2">
    <source>
        <dbReference type="EMBL" id="CEZ19388.1"/>
    </source>
</evidence>
<evidence type="ECO:0000259" key="1">
    <source>
        <dbReference type="Pfam" id="PF11074"/>
    </source>
</evidence>
<dbReference type="InterPro" id="IPR021301">
    <property type="entry name" value="DUF2779"/>
</dbReference>
<evidence type="ECO:0000313" key="3">
    <source>
        <dbReference type="Proteomes" id="UP000064007"/>
    </source>
</evidence>
<sequence>MKPRYLTKSRFITAASCPTKLFYVNKNEYKNIKNEDSFLASLAEGGYQVGALAKYLFKNGIEVTEREHEHAILKTTTLLQSDSVVIFEAAIKFDNFFIRVDALEKKGDQFFIYEAKAKSYNSIAPEIEGAKGGILKGMLPYLQDVAFQTFVLKKAYPEMSVNSFLVMPDKSKHTRINKLNQIFKLSQDNKISIVVPPDIDLFNEAQNLLTKVNVDKYVNQILTNVIEATGASLPFEKAAYLWADHYANDLKITPSLGGHCKKCEFKASPNDQLKSGFHECWKETLNWHDSDFNDGLVLDLYDYRKKDDLISKGIYKLKQVTRDDFPSFDDEPGIEGLSRPQRQWLQVGQIPDGYDHGGFYFDKEYFQVQMSNWKYPFHLIDFETTKVALPFYNGMRPYQSLAFQFSHHVMESDGSIRHANEFLCADPGDFPSYKFVRALKECLEVDDGSVFMWSHHENTILTAIMNQLNEDKNSPEDKNELISFIKTIIKDGERMMIDLCKISDKAFFYKDTNGSNSLKKALPAVFKISQNLREIYSKPIYGSPKGIHSINFNSEEGFTWIRDDGNYDPYFQLKELAKDMLPVDIDDIEENDASIIAEGGAAAMAYSRLQFEDLDNENRQRIKNSLLRYCELDTLAMIMVLQAWKSF</sequence>
<dbReference type="AlphaFoldDB" id="A0A0D6EVV6"/>
<gene>
    <name evidence="2" type="ORF">BN1208_0496</name>
</gene>
<dbReference type="Pfam" id="PF11074">
    <property type="entry name" value="DUF2779"/>
    <property type="match status" value="1"/>
</dbReference>
<dbReference type="OrthoDB" id="9783873at2"/>
<dbReference type="RefSeq" id="WP_046487573.1">
    <property type="nucleotide sequence ID" value="NZ_LN827929.1"/>
</dbReference>
<keyword evidence="3" id="KW-1185">Reference proteome</keyword>
<dbReference type="EMBL" id="LN827929">
    <property type="protein sequence ID" value="CEZ19388.1"/>
    <property type="molecule type" value="Genomic_DNA"/>
</dbReference>
<dbReference type="KEGG" id="mbat:BN1208_0496"/>
<accession>A0A0D6EVV6</accession>